<reference evidence="7" key="1">
    <citation type="submission" date="2019-08" db="EMBL/GenBank/DDBJ databases">
        <authorList>
            <person name="Kucharzyk K."/>
            <person name="Murdoch R.W."/>
            <person name="Higgins S."/>
            <person name="Loffler F."/>
        </authorList>
    </citation>
    <scope>NUCLEOTIDE SEQUENCE</scope>
</reference>
<dbReference type="InterPro" id="IPR027417">
    <property type="entry name" value="P-loop_NTPase"/>
</dbReference>
<dbReference type="Gene3D" id="3.40.50.300">
    <property type="entry name" value="P-loop containing nucleotide triphosphate hydrolases"/>
    <property type="match status" value="1"/>
</dbReference>
<dbReference type="PROSITE" id="PS50823">
    <property type="entry name" value="KH_TYPE_2"/>
    <property type="match status" value="1"/>
</dbReference>
<dbReference type="Gene3D" id="3.30.300.20">
    <property type="match status" value="1"/>
</dbReference>
<dbReference type="NCBIfam" id="TIGR00231">
    <property type="entry name" value="small_GTP"/>
    <property type="match status" value="1"/>
</dbReference>
<gene>
    <name evidence="7" type="primary">era_32</name>
    <name evidence="7" type="ORF">SDC9_90082</name>
</gene>
<feature type="domain" description="KH type-2" evidence="5">
    <location>
        <begin position="203"/>
        <end position="281"/>
    </location>
</feature>
<dbReference type="InterPro" id="IPR006073">
    <property type="entry name" value="GTP-bd"/>
</dbReference>
<dbReference type="PANTHER" id="PTHR42698">
    <property type="entry name" value="GTPASE ERA"/>
    <property type="match status" value="1"/>
</dbReference>
<evidence type="ECO:0000256" key="2">
    <source>
        <dbReference type="ARBA" id="ARBA00022741"/>
    </source>
</evidence>
<dbReference type="Pfam" id="PF01926">
    <property type="entry name" value="MMR_HSR1"/>
    <property type="match status" value="1"/>
</dbReference>
<dbReference type="GO" id="GO:0019843">
    <property type="term" value="F:rRNA binding"/>
    <property type="evidence" value="ECO:0007669"/>
    <property type="project" value="TreeGrafter"/>
</dbReference>
<dbReference type="InterPro" id="IPR005225">
    <property type="entry name" value="Small_GTP-bd"/>
</dbReference>
<dbReference type="InterPro" id="IPR030388">
    <property type="entry name" value="G_ERA_dom"/>
</dbReference>
<dbReference type="CDD" id="cd04163">
    <property type="entry name" value="Era"/>
    <property type="match status" value="1"/>
</dbReference>
<dbReference type="NCBIfam" id="NF000908">
    <property type="entry name" value="PRK00089.1"/>
    <property type="match status" value="1"/>
</dbReference>
<dbReference type="GO" id="GO:0005829">
    <property type="term" value="C:cytosol"/>
    <property type="evidence" value="ECO:0007669"/>
    <property type="project" value="TreeGrafter"/>
</dbReference>
<keyword evidence="3" id="KW-0694">RNA-binding</keyword>
<evidence type="ECO:0000313" key="7">
    <source>
        <dbReference type="EMBL" id="MPM43409.1"/>
    </source>
</evidence>
<protein>
    <submittedName>
        <fullName evidence="7">GTPase Era</fullName>
    </submittedName>
</protein>
<dbReference type="GO" id="GO:0005525">
    <property type="term" value="F:GTP binding"/>
    <property type="evidence" value="ECO:0007669"/>
    <property type="project" value="UniProtKB-KW"/>
</dbReference>
<dbReference type="SUPFAM" id="SSF52540">
    <property type="entry name" value="P-loop containing nucleoside triphosphate hydrolases"/>
    <property type="match status" value="1"/>
</dbReference>
<proteinExistence type="inferred from homology"/>
<dbReference type="SUPFAM" id="SSF54814">
    <property type="entry name" value="Prokaryotic type KH domain (KH-domain type II)"/>
    <property type="match status" value="1"/>
</dbReference>
<dbReference type="InterPro" id="IPR004044">
    <property type="entry name" value="KH_dom_type_2"/>
</dbReference>
<dbReference type="CDD" id="cd22534">
    <property type="entry name" value="KH-II_Era"/>
    <property type="match status" value="1"/>
</dbReference>
<dbReference type="HAMAP" id="MF_00367">
    <property type="entry name" value="GTPase_Era"/>
    <property type="match status" value="1"/>
</dbReference>
<dbReference type="GO" id="GO:0043024">
    <property type="term" value="F:ribosomal small subunit binding"/>
    <property type="evidence" value="ECO:0007669"/>
    <property type="project" value="TreeGrafter"/>
</dbReference>
<dbReference type="FunFam" id="3.30.300.20:FF:000003">
    <property type="entry name" value="GTPase Era"/>
    <property type="match status" value="1"/>
</dbReference>
<comment type="similarity">
    <text evidence="1">Belongs to the TRAFAC class TrmE-Era-EngA-EngB-Septin-like GTPase superfamily. Era GTPase family.</text>
</comment>
<evidence type="ECO:0000256" key="1">
    <source>
        <dbReference type="ARBA" id="ARBA00007921"/>
    </source>
</evidence>
<name>A0A644ZQZ6_9ZZZZ</name>
<evidence type="ECO:0000259" key="6">
    <source>
        <dbReference type="PROSITE" id="PS51713"/>
    </source>
</evidence>
<organism evidence="7">
    <name type="scientific">bioreactor metagenome</name>
    <dbReference type="NCBI Taxonomy" id="1076179"/>
    <lineage>
        <taxon>unclassified sequences</taxon>
        <taxon>metagenomes</taxon>
        <taxon>ecological metagenomes</taxon>
    </lineage>
</organism>
<evidence type="ECO:0000259" key="5">
    <source>
        <dbReference type="PROSITE" id="PS50823"/>
    </source>
</evidence>
<evidence type="ECO:0000256" key="4">
    <source>
        <dbReference type="ARBA" id="ARBA00023134"/>
    </source>
</evidence>
<dbReference type="InterPro" id="IPR015946">
    <property type="entry name" value="KH_dom-like_a/b"/>
</dbReference>
<dbReference type="EMBL" id="VSSQ01010093">
    <property type="protein sequence ID" value="MPM43409.1"/>
    <property type="molecule type" value="Genomic_DNA"/>
</dbReference>
<dbReference type="PROSITE" id="PS51713">
    <property type="entry name" value="G_ERA"/>
    <property type="match status" value="1"/>
</dbReference>
<comment type="caution">
    <text evidence="7">The sequence shown here is derived from an EMBL/GenBank/DDBJ whole genome shotgun (WGS) entry which is preliminary data.</text>
</comment>
<dbReference type="AlphaFoldDB" id="A0A644ZQZ6"/>
<dbReference type="GO" id="GO:0000028">
    <property type="term" value="P:ribosomal small subunit assembly"/>
    <property type="evidence" value="ECO:0007669"/>
    <property type="project" value="TreeGrafter"/>
</dbReference>
<keyword evidence="4" id="KW-0342">GTP-binding</keyword>
<sequence>MKEYRSGFVSIVGCPNVGKSTLLNKIIGHKIAIVTDRAQTTRNKITGVLSRPGYQIVFLDTPGVTNPKNKLGEYMQKVTWDAMNEVEAILFMADAEQGVRERDAALLDRLSSAKAPVIAFVNKCDVCSKGQIDEAVAALEQRSFIKAVLHGSANTGEGLEQLETELLACMGVGPQYFPEDMVTDQPERIICAELIREKALLLLREEVPHGVGVAVDKMERREDRDMMDVYATIYCERESHKGIIIGKGGSMLKRIGQESRKDIEWMLGTSVNLQLWVKIKEDWRNRQGMLHELGYE</sequence>
<keyword evidence="2" id="KW-0547">Nucleotide-binding</keyword>
<dbReference type="NCBIfam" id="TIGR00436">
    <property type="entry name" value="era"/>
    <property type="match status" value="1"/>
</dbReference>
<evidence type="ECO:0000256" key="3">
    <source>
        <dbReference type="ARBA" id="ARBA00022884"/>
    </source>
</evidence>
<dbReference type="Pfam" id="PF07650">
    <property type="entry name" value="KH_2"/>
    <property type="match status" value="1"/>
</dbReference>
<feature type="domain" description="Era-type G" evidence="6">
    <location>
        <begin position="5"/>
        <end position="179"/>
    </location>
</feature>
<dbReference type="PANTHER" id="PTHR42698:SF1">
    <property type="entry name" value="GTPASE ERA, MITOCHONDRIAL"/>
    <property type="match status" value="1"/>
</dbReference>
<dbReference type="InterPro" id="IPR005662">
    <property type="entry name" value="GTPase_Era-like"/>
</dbReference>
<dbReference type="InterPro" id="IPR009019">
    <property type="entry name" value="KH_sf_prok-type"/>
</dbReference>
<accession>A0A644ZQZ6</accession>